<keyword evidence="4 5" id="KW-0274">FAD</keyword>
<sequence>MATHTVFNQSEPLAACNLFLRDAPLVEALTRHGAGWARHDLAALGERLGQPMLFELARQAELNPPQLYRYDAHGQRIDDVQFDLAWHALMTEVTASGLHNSPWAQPGAGATVARAARFLLHAQVDAASLCPVTMTHAAIPVLLDHQDSLPLGAWRPILLSNQYDPRPLPAAAKDGLLLGMGATEKQGGSDLRANTTRARSDGVGGPGAVYRLTGHKWFFSVPQSDAHLVVAQADGGLSCFLLPRLLPDGRRNALRIERLKHKLGNRGNASAEVEFDDALGWLIGEEGQGARLIASVANRTRLDCALGSIGLMRRALTLALHHAGQRHAFGRPLIEQPLMRNVLADLALELEGAVALAMRLAAAWDNEAEPQQAALARVLTPAAKYLLCKRGPGFVAEAMEVLGGNGYVEESDLPRLYREMPVNSIWEGAGNIMALDVLRALSRDPATLPALHAELSRVRGQNRHYDATLNYLATLLHAAEPATLRIVSELLVQLIAAGELLQHAPSPIAEAWCAARLGTRHQQYGAFNAPEAVALLLARAWREGGDDDGIGRGGVVDTLGLG</sequence>
<keyword evidence="5" id="KW-0560">Oxidoreductase</keyword>
<proteinExistence type="inferred from homology"/>
<evidence type="ECO:0000259" key="7">
    <source>
        <dbReference type="Pfam" id="PF02770"/>
    </source>
</evidence>
<comment type="caution">
    <text evidence="9">The sequence shown here is derived from an EMBL/GenBank/DDBJ whole genome shotgun (WGS) entry which is preliminary data.</text>
</comment>
<evidence type="ECO:0000256" key="2">
    <source>
        <dbReference type="ARBA" id="ARBA00009347"/>
    </source>
</evidence>
<dbReference type="InterPro" id="IPR041504">
    <property type="entry name" value="AidB_N"/>
</dbReference>
<dbReference type="SUPFAM" id="SSF56645">
    <property type="entry name" value="Acyl-CoA dehydrogenase NM domain-like"/>
    <property type="match status" value="1"/>
</dbReference>
<evidence type="ECO:0000259" key="8">
    <source>
        <dbReference type="Pfam" id="PF18158"/>
    </source>
</evidence>
<evidence type="ECO:0000313" key="10">
    <source>
        <dbReference type="Proteomes" id="UP001156836"/>
    </source>
</evidence>
<feature type="domain" description="Acyl-CoA oxidase/dehydrogenase middle" evidence="7">
    <location>
        <begin position="180"/>
        <end position="277"/>
    </location>
</feature>
<dbReference type="SUPFAM" id="SSF47203">
    <property type="entry name" value="Acyl-CoA dehydrogenase C-terminal domain-like"/>
    <property type="match status" value="1"/>
</dbReference>
<accession>A0ABQ6BPZ4</accession>
<evidence type="ECO:0000256" key="5">
    <source>
        <dbReference type="RuleBase" id="RU362125"/>
    </source>
</evidence>
<dbReference type="InterPro" id="IPR052904">
    <property type="entry name" value="Acyl-CoA_dehydrogenase-like"/>
</dbReference>
<dbReference type="EMBL" id="BSOZ01000005">
    <property type="protein sequence ID" value="GLS03522.1"/>
    <property type="molecule type" value="Genomic_DNA"/>
</dbReference>
<dbReference type="Gene3D" id="6.10.250.600">
    <property type="match status" value="1"/>
</dbReference>
<gene>
    <name evidence="9" type="primary">aidB</name>
    <name evidence="9" type="ORF">GCM10007860_06660</name>
</gene>
<evidence type="ECO:0000259" key="6">
    <source>
        <dbReference type="Pfam" id="PF00441"/>
    </source>
</evidence>
<comment type="cofactor">
    <cofactor evidence="1 5">
        <name>FAD</name>
        <dbReference type="ChEBI" id="CHEBI:57692"/>
    </cofactor>
</comment>
<dbReference type="Proteomes" id="UP001156836">
    <property type="component" value="Unassembled WGS sequence"/>
</dbReference>
<evidence type="ECO:0000256" key="1">
    <source>
        <dbReference type="ARBA" id="ARBA00001974"/>
    </source>
</evidence>
<dbReference type="InterPro" id="IPR009100">
    <property type="entry name" value="AcylCoA_DH/oxidase_NM_dom_sf"/>
</dbReference>
<dbReference type="Gene3D" id="2.40.110.20">
    <property type="match status" value="1"/>
</dbReference>
<evidence type="ECO:0000256" key="3">
    <source>
        <dbReference type="ARBA" id="ARBA00022630"/>
    </source>
</evidence>
<comment type="similarity">
    <text evidence="2 5">Belongs to the acyl-CoA dehydrogenase family.</text>
</comment>
<dbReference type="Gene3D" id="1.20.140.10">
    <property type="entry name" value="Butyryl-CoA Dehydrogenase, subunit A, domain 3"/>
    <property type="match status" value="1"/>
</dbReference>
<dbReference type="PROSITE" id="PS00073">
    <property type="entry name" value="ACYL_COA_DH_2"/>
    <property type="match status" value="1"/>
</dbReference>
<organism evidence="9 10">
    <name type="scientific">Chitiniphilus shinanonensis</name>
    <dbReference type="NCBI Taxonomy" id="553088"/>
    <lineage>
        <taxon>Bacteria</taxon>
        <taxon>Pseudomonadati</taxon>
        <taxon>Pseudomonadota</taxon>
        <taxon>Betaproteobacteria</taxon>
        <taxon>Neisseriales</taxon>
        <taxon>Chitinibacteraceae</taxon>
        <taxon>Chitiniphilus</taxon>
    </lineage>
</organism>
<dbReference type="InterPro" id="IPR006089">
    <property type="entry name" value="Acyl-CoA_DH_CS"/>
</dbReference>
<dbReference type="InterPro" id="IPR036250">
    <property type="entry name" value="AcylCo_DH-like_C"/>
</dbReference>
<dbReference type="InterPro" id="IPR006091">
    <property type="entry name" value="Acyl-CoA_Oxase/DH_mid-dom"/>
</dbReference>
<keyword evidence="3 5" id="KW-0285">Flavoprotein</keyword>
<reference evidence="10" key="1">
    <citation type="journal article" date="2019" name="Int. J. Syst. Evol. Microbiol.">
        <title>The Global Catalogue of Microorganisms (GCM) 10K type strain sequencing project: providing services to taxonomists for standard genome sequencing and annotation.</title>
        <authorList>
            <consortium name="The Broad Institute Genomics Platform"/>
            <consortium name="The Broad Institute Genome Sequencing Center for Infectious Disease"/>
            <person name="Wu L."/>
            <person name="Ma J."/>
        </authorList>
    </citation>
    <scope>NUCLEOTIDE SEQUENCE [LARGE SCALE GENOMIC DNA]</scope>
    <source>
        <strain evidence="10">NBRC 104970</strain>
    </source>
</reference>
<dbReference type="InterPro" id="IPR009075">
    <property type="entry name" value="AcylCo_DH/oxidase_C"/>
</dbReference>
<evidence type="ECO:0000256" key="4">
    <source>
        <dbReference type="ARBA" id="ARBA00022827"/>
    </source>
</evidence>
<evidence type="ECO:0000313" key="9">
    <source>
        <dbReference type="EMBL" id="GLS03522.1"/>
    </source>
</evidence>
<dbReference type="RefSeq" id="WP_018749112.1">
    <property type="nucleotide sequence ID" value="NZ_BSOZ01000005.1"/>
</dbReference>
<feature type="domain" description="Adaptive response protein AidB N-terminal" evidence="8">
    <location>
        <begin position="8"/>
        <end position="165"/>
    </location>
</feature>
<dbReference type="PANTHER" id="PTHR42707">
    <property type="entry name" value="ACYL-COA DEHYDROGENASE"/>
    <property type="match status" value="1"/>
</dbReference>
<name>A0ABQ6BPZ4_9NEIS</name>
<dbReference type="NCBIfam" id="NF008594">
    <property type="entry name" value="PRK11561.1"/>
    <property type="match status" value="1"/>
</dbReference>
<protein>
    <submittedName>
        <fullName evidence="9">DNA alkylation response protein</fullName>
    </submittedName>
</protein>
<dbReference type="PANTHER" id="PTHR42707:SF3">
    <property type="entry name" value="ACYL-COA DEHYDROGENASE AIDB-RELATED"/>
    <property type="match status" value="1"/>
</dbReference>
<dbReference type="Pfam" id="PF00441">
    <property type="entry name" value="Acyl-CoA_dh_1"/>
    <property type="match status" value="1"/>
</dbReference>
<feature type="domain" description="Acyl-CoA dehydrogenase/oxidase C-terminal" evidence="6">
    <location>
        <begin position="287"/>
        <end position="441"/>
    </location>
</feature>
<dbReference type="Pfam" id="PF18158">
    <property type="entry name" value="AidB_N"/>
    <property type="match status" value="1"/>
</dbReference>
<dbReference type="Pfam" id="PF02770">
    <property type="entry name" value="Acyl-CoA_dh_M"/>
    <property type="match status" value="1"/>
</dbReference>
<keyword evidence="10" id="KW-1185">Reference proteome</keyword>